<evidence type="ECO:0000259" key="6">
    <source>
        <dbReference type="SMART" id="SM00849"/>
    </source>
</evidence>
<dbReference type="GO" id="GO:0046872">
    <property type="term" value="F:metal ion binding"/>
    <property type="evidence" value="ECO:0007669"/>
    <property type="project" value="UniProtKB-KW"/>
</dbReference>
<dbReference type="EMBL" id="KZ084141">
    <property type="protein sequence ID" value="OSC98210.1"/>
    <property type="molecule type" value="Genomic_DNA"/>
</dbReference>
<dbReference type="OrthoDB" id="10250730at2759"/>
<evidence type="ECO:0000313" key="7">
    <source>
        <dbReference type="EMBL" id="OSC98210.1"/>
    </source>
</evidence>
<keyword evidence="4 7" id="KW-0378">Hydrolase</keyword>
<keyword evidence="8" id="KW-1185">Reference proteome</keyword>
<dbReference type="Gene3D" id="3.60.15.10">
    <property type="entry name" value="Ribonuclease Z/Hydroxyacylglutathione hydrolase-like"/>
    <property type="match status" value="1"/>
</dbReference>
<dbReference type="InterPro" id="IPR001279">
    <property type="entry name" value="Metallo-B-lactamas"/>
</dbReference>
<dbReference type="SUPFAM" id="SSF56281">
    <property type="entry name" value="Metallo-hydrolase/oxidoreductase"/>
    <property type="match status" value="1"/>
</dbReference>
<comment type="cofactor">
    <cofactor evidence="1">
        <name>Zn(2+)</name>
        <dbReference type="ChEBI" id="CHEBI:29105"/>
    </cofactor>
</comment>
<proteinExistence type="inferred from homology"/>
<sequence>MASQDPAQILPEAVPGQPFMNVSALEAESLELRMRLFVSGSGPQESRMCPSLSFLLRHSSTRETLVFDLGIRRNLETHPPAVRQLNAGRTVAVPQTVAESLRQGGIEPADIKTVIVSHLHFDHVGDTSLFPNATFILGGDAKEYLALRSYPTDPDSLCLESAVPLERTVFLDKEFTQAIGPFSRAYDYFGDGSMYIIDAPGHLPGHINVLARTNASGSWIYLAGDSAHDMRILTGEREVAVALQPDGHVRCIHLDKEKAEEHIRRVRTLLAVPHMLVLLAHDDKWYEANKGTRVFLPGTIPPAI</sequence>
<dbReference type="GO" id="GO:0016787">
    <property type="term" value="F:hydrolase activity"/>
    <property type="evidence" value="ECO:0007669"/>
    <property type="project" value="UniProtKB-KW"/>
</dbReference>
<accession>A0A1Y2ICS9</accession>
<dbReference type="InterPro" id="IPR036866">
    <property type="entry name" value="RibonucZ/Hydroxyglut_hydro"/>
</dbReference>
<dbReference type="PANTHER" id="PTHR42978">
    <property type="entry name" value="QUORUM-QUENCHING LACTONASE YTNP-RELATED-RELATED"/>
    <property type="match status" value="1"/>
</dbReference>
<name>A0A1Y2ICS9_TRAC3</name>
<keyword evidence="3" id="KW-0479">Metal-binding</keyword>
<reference evidence="7 8" key="1">
    <citation type="journal article" date="2015" name="Biotechnol. Biofuels">
        <title>Enhanced degradation of softwood versus hardwood by the white-rot fungus Pycnoporus coccineus.</title>
        <authorList>
            <person name="Couturier M."/>
            <person name="Navarro D."/>
            <person name="Chevret D."/>
            <person name="Henrissat B."/>
            <person name="Piumi F."/>
            <person name="Ruiz-Duenas F.J."/>
            <person name="Martinez A.T."/>
            <person name="Grigoriev I.V."/>
            <person name="Riley R."/>
            <person name="Lipzen A."/>
            <person name="Berrin J.G."/>
            <person name="Master E.R."/>
            <person name="Rosso M.N."/>
        </authorList>
    </citation>
    <scope>NUCLEOTIDE SEQUENCE [LARGE SCALE GENOMIC DNA]</scope>
    <source>
        <strain evidence="7 8">BRFM310</strain>
    </source>
</reference>
<dbReference type="STRING" id="1353009.A0A1Y2ICS9"/>
<dbReference type="Proteomes" id="UP000193067">
    <property type="component" value="Unassembled WGS sequence"/>
</dbReference>
<feature type="domain" description="Metallo-beta-lactamase" evidence="6">
    <location>
        <begin position="50"/>
        <end position="281"/>
    </location>
</feature>
<dbReference type="AlphaFoldDB" id="A0A1Y2ICS9"/>
<organism evidence="7 8">
    <name type="scientific">Trametes coccinea (strain BRFM310)</name>
    <name type="common">Pycnoporus coccineus</name>
    <dbReference type="NCBI Taxonomy" id="1353009"/>
    <lineage>
        <taxon>Eukaryota</taxon>
        <taxon>Fungi</taxon>
        <taxon>Dikarya</taxon>
        <taxon>Basidiomycota</taxon>
        <taxon>Agaricomycotina</taxon>
        <taxon>Agaricomycetes</taxon>
        <taxon>Polyporales</taxon>
        <taxon>Polyporaceae</taxon>
        <taxon>Trametes</taxon>
    </lineage>
</organism>
<evidence type="ECO:0000256" key="1">
    <source>
        <dbReference type="ARBA" id="ARBA00001947"/>
    </source>
</evidence>
<dbReference type="CDD" id="cd07730">
    <property type="entry name" value="metallo-hydrolase-like_MBL-fold"/>
    <property type="match status" value="1"/>
</dbReference>
<evidence type="ECO:0000256" key="3">
    <source>
        <dbReference type="ARBA" id="ARBA00022723"/>
    </source>
</evidence>
<evidence type="ECO:0000256" key="4">
    <source>
        <dbReference type="ARBA" id="ARBA00022801"/>
    </source>
</evidence>
<comment type="similarity">
    <text evidence="2">Belongs to the metallo-beta-lactamase superfamily.</text>
</comment>
<gene>
    <name evidence="7" type="ORF">PYCCODRAFT_1375760</name>
</gene>
<evidence type="ECO:0000313" key="8">
    <source>
        <dbReference type="Proteomes" id="UP000193067"/>
    </source>
</evidence>
<evidence type="ECO:0000256" key="2">
    <source>
        <dbReference type="ARBA" id="ARBA00007749"/>
    </source>
</evidence>
<dbReference type="PANTHER" id="PTHR42978:SF2">
    <property type="entry name" value="102 KBASES UNSTABLE REGION: FROM 1 TO 119443"/>
    <property type="match status" value="1"/>
</dbReference>
<dbReference type="InterPro" id="IPR051013">
    <property type="entry name" value="MBL_superfamily_lactonases"/>
</dbReference>
<keyword evidence="5" id="KW-0862">Zinc</keyword>
<evidence type="ECO:0000256" key="5">
    <source>
        <dbReference type="ARBA" id="ARBA00022833"/>
    </source>
</evidence>
<protein>
    <submittedName>
        <fullName evidence="7">Metallo-hydrolase/oxidoreductase</fullName>
    </submittedName>
</protein>
<dbReference type="Pfam" id="PF00753">
    <property type="entry name" value="Lactamase_B"/>
    <property type="match status" value="1"/>
</dbReference>
<dbReference type="SMART" id="SM00849">
    <property type="entry name" value="Lactamase_B"/>
    <property type="match status" value="1"/>
</dbReference>